<keyword evidence="3" id="KW-1185">Reference proteome</keyword>
<dbReference type="OrthoDB" id="69535at2"/>
<dbReference type="Gene3D" id="3.40.630.30">
    <property type="match status" value="1"/>
</dbReference>
<dbReference type="Pfam" id="PF00583">
    <property type="entry name" value="Acetyltransf_1"/>
    <property type="match status" value="1"/>
</dbReference>
<dbReference type="SUPFAM" id="SSF55729">
    <property type="entry name" value="Acyl-CoA N-acyltransferases (Nat)"/>
    <property type="match status" value="1"/>
</dbReference>
<dbReference type="Proteomes" id="UP000252100">
    <property type="component" value="Chromosome"/>
</dbReference>
<dbReference type="AlphaFoldDB" id="A0A345C3Z2"/>
<feature type="domain" description="N-acetyltransferase" evidence="1">
    <location>
        <begin position="9"/>
        <end position="166"/>
    </location>
</feature>
<dbReference type="InterPro" id="IPR016181">
    <property type="entry name" value="Acyl_CoA_acyltransferase"/>
</dbReference>
<dbReference type="PROSITE" id="PS51186">
    <property type="entry name" value="GNAT"/>
    <property type="match status" value="1"/>
</dbReference>
<gene>
    <name evidence="2" type="ORF">DT065_08445</name>
</gene>
<dbReference type="KEGG" id="rue:DT065_08445"/>
<evidence type="ECO:0000313" key="3">
    <source>
        <dbReference type="Proteomes" id="UP000252100"/>
    </source>
</evidence>
<keyword evidence="2" id="KW-0808">Transferase</keyword>
<dbReference type="CDD" id="cd04301">
    <property type="entry name" value="NAT_SF"/>
    <property type="match status" value="1"/>
</dbReference>
<evidence type="ECO:0000313" key="2">
    <source>
        <dbReference type="EMBL" id="AXF57923.1"/>
    </source>
</evidence>
<reference evidence="2 3" key="1">
    <citation type="journal article" date="2018" name="J. Microbiol.">
        <title>Salicibibacter kimchii gen. nov., sp. nov., a moderately halophilic and alkalitolerant bacterium in the family Bacillaceae, isolated from kimchi.</title>
        <authorList>
            <person name="Jang J.Y."/>
            <person name="Oh Y.J."/>
            <person name="Lim S.K."/>
            <person name="Park H.K."/>
            <person name="Lee C."/>
            <person name="Kim J.Y."/>
            <person name="Lee M.A."/>
            <person name="Choi H.J."/>
        </authorList>
    </citation>
    <scope>NUCLEOTIDE SEQUENCE [LARGE SCALE GENOMIC DNA]</scope>
    <source>
        <strain evidence="2 3">NKC1-1</strain>
    </source>
</reference>
<accession>A0A345C3Z2</accession>
<sequence>MQVIKADERHIDGIAKVCTDGYWATYGDSYPKEYIQRIVKEFYNADRILNEVTTSNKHWGGYFVAVENGKVLGAGGGGMIGKAAGEIFVLYLDPDRRNEGIGTKILDALTTQQKEFGADEQWVSVGKGNQKGIPFYESRDFIFKYEKQSYGNIEGENFVSLRYYRPI</sequence>
<organism evidence="2 3">
    <name type="scientific">Salicibibacter kimchii</name>
    <dbReference type="NCBI Taxonomy" id="2099786"/>
    <lineage>
        <taxon>Bacteria</taxon>
        <taxon>Bacillati</taxon>
        <taxon>Bacillota</taxon>
        <taxon>Bacilli</taxon>
        <taxon>Bacillales</taxon>
        <taxon>Bacillaceae</taxon>
        <taxon>Salicibibacter</taxon>
    </lineage>
</organism>
<evidence type="ECO:0000259" key="1">
    <source>
        <dbReference type="PROSITE" id="PS51186"/>
    </source>
</evidence>
<dbReference type="GO" id="GO:0016747">
    <property type="term" value="F:acyltransferase activity, transferring groups other than amino-acyl groups"/>
    <property type="evidence" value="ECO:0007669"/>
    <property type="project" value="InterPro"/>
</dbReference>
<name>A0A345C3Z2_9BACI</name>
<dbReference type="EMBL" id="CP031092">
    <property type="protein sequence ID" value="AXF57923.1"/>
    <property type="molecule type" value="Genomic_DNA"/>
</dbReference>
<protein>
    <submittedName>
        <fullName evidence="2">GNAT family N-acetyltransferase</fullName>
    </submittedName>
</protein>
<dbReference type="InterPro" id="IPR000182">
    <property type="entry name" value="GNAT_dom"/>
</dbReference>
<proteinExistence type="predicted"/>